<name>A0A9P6JM12_9AGAR</name>
<feature type="compositionally biased region" description="Low complexity" evidence="1">
    <location>
        <begin position="618"/>
        <end position="633"/>
    </location>
</feature>
<feature type="region of interest" description="Disordered" evidence="1">
    <location>
        <begin position="678"/>
        <end position="839"/>
    </location>
</feature>
<feature type="region of interest" description="Disordered" evidence="1">
    <location>
        <begin position="62"/>
        <end position="96"/>
    </location>
</feature>
<comment type="caution">
    <text evidence="2">The sequence shown here is derived from an EMBL/GenBank/DDBJ whole genome shotgun (WGS) entry which is preliminary data.</text>
</comment>
<reference evidence="2" key="1">
    <citation type="submission" date="2020-11" db="EMBL/GenBank/DDBJ databases">
        <authorList>
            <consortium name="DOE Joint Genome Institute"/>
            <person name="Ahrendt S."/>
            <person name="Riley R."/>
            <person name="Andreopoulos W."/>
            <person name="Labutti K."/>
            <person name="Pangilinan J."/>
            <person name="Ruiz-Duenas F.J."/>
            <person name="Barrasa J.M."/>
            <person name="Sanchez-Garcia M."/>
            <person name="Camarero S."/>
            <person name="Miyauchi S."/>
            <person name="Serrano A."/>
            <person name="Linde D."/>
            <person name="Babiker R."/>
            <person name="Drula E."/>
            <person name="Ayuso-Fernandez I."/>
            <person name="Pacheco R."/>
            <person name="Padilla G."/>
            <person name="Ferreira P."/>
            <person name="Barriuso J."/>
            <person name="Kellner H."/>
            <person name="Castanera R."/>
            <person name="Alfaro M."/>
            <person name="Ramirez L."/>
            <person name="Pisabarro A.G."/>
            <person name="Kuo A."/>
            <person name="Tritt A."/>
            <person name="Lipzen A."/>
            <person name="He G."/>
            <person name="Yan M."/>
            <person name="Ng V."/>
            <person name="Cullen D."/>
            <person name="Martin F."/>
            <person name="Rosso M.-N."/>
            <person name="Henrissat B."/>
            <person name="Hibbett D."/>
            <person name="Martinez A.T."/>
            <person name="Grigoriev I.V."/>
        </authorList>
    </citation>
    <scope>NUCLEOTIDE SEQUENCE</scope>
    <source>
        <strain evidence="2">CBS 506.95</strain>
    </source>
</reference>
<dbReference type="EMBL" id="MU157886">
    <property type="protein sequence ID" value="KAF9525275.1"/>
    <property type="molecule type" value="Genomic_DNA"/>
</dbReference>
<organism evidence="2 3">
    <name type="scientific">Crepidotus variabilis</name>
    <dbReference type="NCBI Taxonomy" id="179855"/>
    <lineage>
        <taxon>Eukaryota</taxon>
        <taxon>Fungi</taxon>
        <taxon>Dikarya</taxon>
        <taxon>Basidiomycota</taxon>
        <taxon>Agaricomycotina</taxon>
        <taxon>Agaricomycetes</taxon>
        <taxon>Agaricomycetidae</taxon>
        <taxon>Agaricales</taxon>
        <taxon>Agaricineae</taxon>
        <taxon>Crepidotaceae</taxon>
        <taxon>Crepidotus</taxon>
    </lineage>
</organism>
<sequence length="1151" mass="120097">MSTTTQILFNSPALHSLKRDQLVKLCKIHSLKANGKNVEIIQRLRAHAQTLPRDSPLSIAARSEENCQVSQSNQTEVEVAQDDESDIHNPRPRPSEQWEVVMDDIEECDEDSSQGTLSSQRTVNNGATGEFGTGSSKSTTVSSSIRALATSLGLKRTTSKPTSESTSSRSTNNSQFPQPQSNPFVSSDDYLAQHSKPYASLPEPTTLPQTDHFTLGNETGQTVDFDGSPLPGHALRPGIPAPVNARLSLGLGLGVPATPTRKTQPTTTIRLVSNPLAPQDGFDVDMSGAGENGTPLLKPFQTDFAISFGSPIASNPNPFNFGFGSLNTWPPKNDDDDVEMTGIYPKLTFSDLPPSVVTSPAQLPVSVIQPTSPVPGSLAPPSPASPTFLFGSPRHSVSNAQFKSAAASVLEEMNARLRAEGVDEISTAIVDKLHPDRKVAPLEARDIKPLPNAGGRGEIRSQFDKLHMEEFSKMEGIDSALKRKQERTQRLSPQKAEEKETERVVGMKRKSSVMDGDAGPRRPSAIAPKSRGSTTRVISAGRRAKVLPGGFGMDEEDEEDGEDVNIEEQSRAGKRVRLDPEDQNTLAEQRQKDEEEGQRVKKEKEMKKKADAIRAARRSSAAGRASIGGARRSVGGPGARKSVGRGGPRASMLAKQKPKPARFGFLSSAKTLVQSVWNRGKTPVTGPGTATTSHIPKPTSTAAGSTGGATANNATKEPTPSPKEEKKLDKDKGKMKMVSQPAPSAIAHKKKASLVPAKATASSANSRTSIRSSNVNAKPGSSTTTANAETAVGSTRSRSPLPSFGTMSSIASSSSGSGTSKTSRVSSVAGTGAKARNLGGVSSVGTRLSVASRVSGGGAVGSMGAKKAILGSASSRTSAGISGSTRASRGSTGTSRLLAPTASSLAKGAKRTSVAGSSIPSPTFSKTKAKETAGVPEKPTLSSITNSPTVRNPLANPPTPGKAFSPGGIFTRPLLLPGQSGIPTPVKKRSTPPVSEDGVQAPVPAPTGSDLLTSPTITTKPRSLNGRKPRISRSKVIARLASQREASTSSSARTSASGSVTGTGVLKPRASGGRTRSSLGAKATRASYGGVGGAIKGRSSGGVGVAMSAKRRARQSEYMRRKSGRGTSVGVAGVDDNAREIESAMEVDTSS</sequence>
<evidence type="ECO:0000313" key="2">
    <source>
        <dbReference type="EMBL" id="KAF9525275.1"/>
    </source>
</evidence>
<evidence type="ECO:0008006" key="4">
    <source>
        <dbReference type="Google" id="ProtNLM"/>
    </source>
</evidence>
<feature type="compositionally biased region" description="Polar residues" evidence="1">
    <location>
        <begin position="775"/>
        <end position="800"/>
    </location>
</feature>
<feature type="compositionally biased region" description="Low complexity" evidence="1">
    <location>
        <begin position="155"/>
        <end position="174"/>
    </location>
</feature>
<feature type="compositionally biased region" description="Polar residues" evidence="1">
    <location>
        <begin position="66"/>
        <end position="76"/>
    </location>
</feature>
<keyword evidence="3" id="KW-1185">Reference proteome</keyword>
<evidence type="ECO:0000313" key="3">
    <source>
        <dbReference type="Proteomes" id="UP000807306"/>
    </source>
</evidence>
<dbReference type="OrthoDB" id="5964929at2759"/>
<feature type="compositionally biased region" description="Basic and acidic residues" evidence="1">
    <location>
        <begin position="589"/>
        <end position="614"/>
    </location>
</feature>
<dbReference type="AlphaFoldDB" id="A0A9P6JM12"/>
<feature type="compositionally biased region" description="Basic and acidic residues" evidence="1">
    <location>
        <begin position="86"/>
        <end position="96"/>
    </location>
</feature>
<protein>
    <recommendedName>
        <fullName evidence="4">SAP domain-containing protein</fullName>
    </recommendedName>
</protein>
<feature type="compositionally biased region" description="Low complexity" evidence="1">
    <location>
        <begin position="133"/>
        <end position="144"/>
    </location>
</feature>
<feature type="compositionally biased region" description="Polar residues" evidence="1">
    <location>
        <begin position="940"/>
        <end position="950"/>
    </location>
</feature>
<feature type="compositionally biased region" description="Low complexity" evidence="1">
    <location>
        <begin position="699"/>
        <end position="718"/>
    </location>
</feature>
<gene>
    <name evidence="2" type="ORF">CPB83DRAFT_859806</name>
</gene>
<evidence type="ECO:0000256" key="1">
    <source>
        <dbReference type="SAM" id="MobiDB-lite"/>
    </source>
</evidence>
<proteinExistence type="predicted"/>
<feature type="region of interest" description="Disordered" evidence="1">
    <location>
        <begin position="108"/>
        <end position="219"/>
    </location>
</feature>
<feature type="compositionally biased region" description="Acidic residues" evidence="1">
    <location>
        <begin position="553"/>
        <end position="566"/>
    </location>
</feature>
<feature type="compositionally biased region" description="Polar residues" evidence="1">
    <location>
        <begin position="1010"/>
        <end position="1022"/>
    </location>
</feature>
<feature type="compositionally biased region" description="Low complexity" evidence="1">
    <location>
        <begin position="760"/>
        <end position="774"/>
    </location>
</feature>
<feature type="compositionally biased region" description="Low complexity" evidence="1">
    <location>
        <begin position="1046"/>
        <end position="1065"/>
    </location>
</feature>
<dbReference type="Proteomes" id="UP000807306">
    <property type="component" value="Unassembled WGS sequence"/>
</dbReference>
<feature type="compositionally biased region" description="Basic and acidic residues" evidence="1">
    <location>
        <begin position="568"/>
        <end position="580"/>
    </location>
</feature>
<feature type="region of interest" description="Disordered" evidence="1">
    <location>
        <begin position="483"/>
        <end position="662"/>
    </location>
</feature>
<feature type="compositionally biased region" description="Low complexity" evidence="1">
    <location>
        <begin position="877"/>
        <end position="896"/>
    </location>
</feature>
<feature type="compositionally biased region" description="Polar residues" evidence="1">
    <location>
        <begin position="113"/>
        <end position="127"/>
    </location>
</feature>
<accession>A0A9P6JM12</accession>
<feature type="compositionally biased region" description="Basic and acidic residues" evidence="1">
    <location>
        <begin position="483"/>
        <end position="505"/>
    </location>
</feature>
<feature type="compositionally biased region" description="Basic and acidic residues" evidence="1">
    <location>
        <begin position="722"/>
        <end position="734"/>
    </location>
</feature>
<feature type="compositionally biased region" description="Polar residues" evidence="1">
    <location>
        <begin position="914"/>
        <end position="926"/>
    </location>
</feature>
<feature type="compositionally biased region" description="Low complexity" evidence="1">
    <location>
        <begin position="803"/>
        <end position="827"/>
    </location>
</feature>
<feature type="compositionally biased region" description="Polar residues" evidence="1">
    <location>
        <begin position="206"/>
        <end position="219"/>
    </location>
</feature>
<feature type="compositionally biased region" description="Polar residues" evidence="1">
    <location>
        <begin position="175"/>
        <end position="185"/>
    </location>
</feature>
<feature type="compositionally biased region" description="Gly residues" evidence="1">
    <location>
        <begin position="1089"/>
        <end position="1104"/>
    </location>
</feature>
<feature type="region of interest" description="Disordered" evidence="1">
    <location>
        <begin position="871"/>
        <end position="1108"/>
    </location>
</feature>